<name>A0A081QQT7_STRMT</name>
<dbReference type="EMBL" id="JPFY01000013">
    <property type="protein sequence ID" value="KEQ45310.1"/>
    <property type="molecule type" value="Genomic_DNA"/>
</dbReference>
<keyword evidence="2" id="KW-1133">Transmembrane helix</keyword>
<sequence length="394" mass="45203">MKDISLFLLKKVFKSRLNWIILALFVSGLGVTFYFNSQTANSVSLESELETRLVKDERVINEYEEKLSQISDTNSEEYQTAKINLESEKNLLTQKKEILALLREGRWKEAYYLQWQAEEKSYEIVSKQPTSSSDLKMAVDRERKTYQALYPLNIKAHNLVYPTHGIDQIVWILELIIPSLFVVAIIFMLTQLFTERYQNHLDTAHLYPFSKVKFAISSLGVGVGYVTVLFIGISGFSFLVGSLTSGFGQLDYPYPIYSLVNQEVTIGKIQDVLFPGLFLAFLAFIVIVEVVYLITYFFKQKMPVLFLSLIGIVGLLFGIQTIQPLQKIAHLIPFTYLRSVEILSGRLPKQIDNVNLNWSMGMVLLPCLIILLLVGILFIERWGSSRKKEVFNRF</sequence>
<evidence type="ECO:0000256" key="1">
    <source>
        <dbReference type="SAM" id="Coils"/>
    </source>
</evidence>
<accession>A0A081QQT7</accession>
<proteinExistence type="predicted"/>
<keyword evidence="1" id="KW-0175">Coiled coil</keyword>
<dbReference type="Proteomes" id="UP000028089">
    <property type="component" value="Unassembled WGS sequence"/>
</dbReference>
<feature type="transmembrane region" description="Helical" evidence="2">
    <location>
        <begin position="358"/>
        <end position="379"/>
    </location>
</feature>
<dbReference type="RefSeq" id="WP_042751334.1">
    <property type="nucleotide sequence ID" value="NZ_JPFY01000013.1"/>
</dbReference>
<evidence type="ECO:0000313" key="3">
    <source>
        <dbReference type="EMBL" id="KEQ45310.1"/>
    </source>
</evidence>
<feature type="transmembrane region" description="Helical" evidence="2">
    <location>
        <begin position="304"/>
        <end position="322"/>
    </location>
</feature>
<dbReference type="AlphaFoldDB" id="A0A081QQT7"/>
<protein>
    <submittedName>
        <fullName evidence="3">ABC-2 transporter family protein</fullName>
    </submittedName>
</protein>
<feature type="transmembrane region" description="Helical" evidence="2">
    <location>
        <begin position="17"/>
        <end position="35"/>
    </location>
</feature>
<comment type="caution">
    <text evidence="3">The sequence shown here is derived from an EMBL/GenBank/DDBJ whole genome shotgun (WGS) entry which is preliminary data.</text>
</comment>
<dbReference type="PATRIC" id="fig|28037.93.peg.1361"/>
<feature type="transmembrane region" description="Helical" evidence="2">
    <location>
        <begin position="277"/>
        <end position="297"/>
    </location>
</feature>
<feature type="coiled-coil region" evidence="1">
    <location>
        <begin position="46"/>
        <end position="95"/>
    </location>
</feature>
<feature type="transmembrane region" description="Helical" evidence="2">
    <location>
        <begin position="169"/>
        <end position="193"/>
    </location>
</feature>
<feature type="transmembrane region" description="Helical" evidence="2">
    <location>
        <begin position="214"/>
        <end position="240"/>
    </location>
</feature>
<keyword evidence="2" id="KW-0472">Membrane</keyword>
<keyword evidence="2" id="KW-0812">Transmembrane</keyword>
<gene>
    <name evidence="3" type="ORF">SK578_1408</name>
</gene>
<evidence type="ECO:0000256" key="2">
    <source>
        <dbReference type="SAM" id="Phobius"/>
    </source>
</evidence>
<evidence type="ECO:0000313" key="4">
    <source>
        <dbReference type="Proteomes" id="UP000028089"/>
    </source>
</evidence>
<organism evidence="3 4">
    <name type="scientific">Streptococcus mitis</name>
    <dbReference type="NCBI Taxonomy" id="28037"/>
    <lineage>
        <taxon>Bacteria</taxon>
        <taxon>Bacillati</taxon>
        <taxon>Bacillota</taxon>
        <taxon>Bacilli</taxon>
        <taxon>Lactobacillales</taxon>
        <taxon>Streptococcaceae</taxon>
        <taxon>Streptococcus</taxon>
        <taxon>Streptococcus mitis group</taxon>
    </lineage>
</organism>
<reference evidence="3 4" key="1">
    <citation type="submission" date="2014-05" db="EMBL/GenBank/DDBJ databases">
        <authorList>
            <person name="Daugherty S.C."/>
            <person name="Tallon L.J."/>
            <person name="Sadzewicz L."/>
            <person name="Kilian M."/>
            <person name="Tettelin H."/>
        </authorList>
    </citation>
    <scope>NUCLEOTIDE SEQUENCE [LARGE SCALE GENOMIC DNA]</scope>
    <source>
        <strain evidence="3 4">SK578</strain>
    </source>
</reference>